<name>A0AAY4C2S3_9TELE</name>
<keyword evidence="12" id="KW-1185">Reference proteome</keyword>
<proteinExistence type="inferred from homology"/>
<protein>
    <recommendedName>
        <fullName evidence="3 9">Carbonic anhydrase</fullName>
        <ecNumber evidence="3 9">4.2.1.1</ecNumber>
    </recommendedName>
</protein>
<gene>
    <name evidence="11" type="primary">LOC114780061</name>
</gene>
<evidence type="ECO:0000313" key="12">
    <source>
        <dbReference type="Proteomes" id="UP000694580"/>
    </source>
</evidence>
<dbReference type="PROSITE" id="PS51144">
    <property type="entry name" value="ALPHA_CA_2"/>
    <property type="match status" value="1"/>
</dbReference>
<evidence type="ECO:0000256" key="5">
    <source>
        <dbReference type="ARBA" id="ARBA00022729"/>
    </source>
</evidence>
<dbReference type="InterPro" id="IPR018338">
    <property type="entry name" value="Carbonic_anhydrase_a-class_CS"/>
</dbReference>
<dbReference type="GO" id="GO:0005886">
    <property type="term" value="C:plasma membrane"/>
    <property type="evidence" value="ECO:0007669"/>
    <property type="project" value="TreeGrafter"/>
</dbReference>
<sequence length="342" mass="37996">MPIRHVQFHFNVEWELKVVTFFQMKTLLAAYCAVSLLSACHNADSPAAAWCYHEPTCSDSAWPKIVPSFCNGTRQSPIDIVTANVEADANLTAFTFKGFDGNSALTKIRNTGNTIRVDFAPGHMNVSGGALPTNYTSLQFHLHWGNGSYSLGSEHSVNGKRYPMELHIVTAKSIYHGNTTRILADSEGLAALGFFIEATTEKNQPESWKALTSYLTTITQKGGYANITHNFSMADLLPGVDMTKYYRYHGSLTTPTCNEAVIWTVFKDPVKVSQNLIDLFSMTVRINDSTSMHMTNVYRSLQPINTRVVKTQTEDQSASEVLKPLFSLTLGTAFFQMLLYTT</sequence>
<dbReference type="CDD" id="cd03117">
    <property type="entry name" value="alpha_CA_IV_XV_like"/>
    <property type="match status" value="1"/>
</dbReference>
<evidence type="ECO:0000256" key="4">
    <source>
        <dbReference type="ARBA" id="ARBA00022723"/>
    </source>
</evidence>
<reference evidence="11" key="1">
    <citation type="submission" date="2025-08" db="UniProtKB">
        <authorList>
            <consortium name="Ensembl"/>
        </authorList>
    </citation>
    <scope>IDENTIFICATION</scope>
</reference>
<evidence type="ECO:0000256" key="6">
    <source>
        <dbReference type="ARBA" id="ARBA00022833"/>
    </source>
</evidence>
<reference evidence="11" key="2">
    <citation type="submission" date="2025-09" db="UniProtKB">
        <authorList>
            <consortium name="Ensembl"/>
        </authorList>
    </citation>
    <scope>IDENTIFICATION</scope>
</reference>
<dbReference type="InterPro" id="IPR041874">
    <property type="entry name" value="CA4/CA15"/>
</dbReference>
<evidence type="ECO:0000256" key="2">
    <source>
        <dbReference type="ARBA" id="ARBA00010718"/>
    </source>
</evidence>
<dbReference type="Pfam" id="PF00194">
    <property type="entry name" value="Carb_anhydrase"/>
    <property type="match status" value="1"/>
</dbReference>
<accession>A0AAY4C2S3</accession>
<dbReference type="SUPFAM" id="SSF51069">
    <property type="entry name" value="Carbonic anhydrase"/>
    <property type="match status" value="1"/>
</dbReference>
<dbReference type="InterPro" id="IPR023561">
    <property type="entry name" value="Carbonic_anhydrase_a-class"/>
</dbReference>
<evidence type="ECO:0000313" key="11">
    <source>
        <dbReference type="Ensembl" id="ENSDCDP00010027249.1"/>
    </source>
</evidence>
<comment type="catalytic activity">
    <reaction evidence="9">
        <text>hydrogencarbonate + H(+) = CO2 + H2O</text>
        <dbReference type="Rhea" id="RHEA:10748"/>
        <dbReference type="ChEBI" id="CHEBI:15377"/>
        <dbReference type="ChEBI" id="CHEBI:15378"/>
        <dbReference type="ChEBI" id="CHEBI:16526"/>
        <dbReference type="ChEBI" id="CHEBI:17544"/>
        <dbReference type="EC" id="4.2.1.1"/>
    </reaction>
</comment>
<comment type="cofactor">
    <cofactor evidence="1 9">
        <name>Zn(2+)</name>
        <dbReference type="ChEBI" id="CHEBI:29105"/>
    </cofactor>
</comment>
<dbReference type="PANTHER" id="PTHR18952:SF200">
    <property type="entry name" value="CARBONIC ANHYDRASE"/>
    <property type="match status" value="1"/>
</dbReference>
<dbReference type="Gene3D" id="3.10.200.10">
    <property type="entry name" value="Alpha carbonic anhydrase"/>
    <property type="match status" value="1"/>
</dbReference>
<dbReference type="Ensembl" id="ENSDCDT00010033727.1">
    <property type="protein sequence ID" value="ENSDCDP00010027249.1"/>
    <property type="gene ID" value="ENSDCDG00010017268.1"/>
</dbReference>
<dbReference type="PROSITE" id="PS00162">
    <property type="entry name" value="ALPHA_CA_1"/>
    <property type="match status" value="1"/>
</dbReference>
<keyword evidence="8 9" id="KW-0456">Lyase</keyword>
<dbReference type="SMART" id="SM01057">
    <property type="entry name" value="Carb_anhydrase"/>
    <property type="match status" value="1"/>
</dbReference>
<dbReference type="GeneTree" id="ENSGT00940000164039"/>
<keyword evidence="4 9" id="KW-0479">Metal-binding</keyword>
<dbReference type="GO" id="GO:0008270">
    <property type="term" value="F:zinc ion binding"/>
    <property type="evidence" value="ECO:0007669"/>
    <property type="project" value="UniProtKB-UniRule"/>
</dbReference>
<evidence type="ECO:0000256" key="7">
    <source>
        <dbReference type="ARBA" id="ARBA00023180"/>
    </source>
</evidence>
<dbReference type="GO" id="GO:0004089">
    <property type="term" value="F:carbonate dehydratase activity"/>
    <property type="evidence" value="ECO:0007669"/>
    <property type="project" value="UniProtKB-UniRule"/>
</dbReference>
<evidence type="ECO:0000256" key="9">
    <source>
        <dbReference type="RuleBase" id="RU367011"/>
    </source>
</evidence>
<comment type="function">
    <text evidence="9">Reversible hydration of carbon dioxide.</text>
</comment>
<dbReference type="PANTHER" id="PTHR18952">
    <property type="entry name" value="CARBONIC ANHYDRASE"/>
    <property type="match status" value="1"/>
</dbReference>
<dbReference type="InterPro" id="IPR036398">
    <property type="entry name" value="CA_dom_sf"/>
</dbReference>
<dbReference type="FunFam" id="3.10.200.10:FF:000003">
    <property type="entry name" value="Carbonic anhydrase 12"/>
    <property type="match status" value="1"/>
</dbReference>
<evidence type="ECO:0000259" key="10">
    <source>
        <dbReference type="PROSITE" id="PS51144"/>
    </source>
</evidence>
<organism evidence="11 12">
    <name type="scientific">Denticeps clupeoides</name>
    <name type="common">denticle herring</name>
    <dbReference type="NCBI Taxonomy" id="299321"/>
    <lineage>
        <taxon>Eukaryota</taxon>
        <taxon>Metazoa</taxon>
        <taxon>Chordata</taxon>
        <taxon>Craniata</taxon>
        <taxon>Vertebrata</taxon>
        <taxon>Euteleostomi</taxon>
        <taxon>Actinopterygii</taxon>
        <taxon>Neopterygii</taxon>
        <taxon>Teleostei</taxon>
        <taxon>Clupei</taxon>
        <taxon>Clupeiformes</taxon>
        <taxon>Denticipitoidei</taxon>
        <taxon>Denticipitidae</taxon>
        <taxon>Denticeps</taxon>
    </lineage>
</organism>
<comment type="similarity">
    <text evidence="2 9">Belongs to the alpha-carbonic anhydrase family.</text>
</comment>
<keyword evidence="7" id="KW-0325">Glycoprotein</keyword>
<keyword evidence="6 9" id="KW-0862">Zinc</keyword>
<dbReference type="EC" id="4.2.1.1" evidence="3 9"/>
<keyword evidence="5" id="KW-0732">Signal</keyword>
<dbReference type="AlphaFoldDB" id="A0AAY4C2S3"/>
<evidence type="ECO:0000256" key="1">
    <source>
        <dbReference type="ARBA" id="ARBA00001947"/>
    </source>
</evidence>
<dbReference type="Proteomes" id="UP000694580">
    <property type="component" value="Unplaced"/>
</dbReference>
<feature type="domain" description="Alpha-carbonic anhydrase" evidence="10">
    <location>
        <begin position="48"/>
        <end position="313"/>
    </location>
</feature>
<evidence type="ECO:0000256" key="3">
    <source>
        <dbReference type="ARBA" id="ARBA00012925"/>
    </source>
</evidence>
<evidence type="ECO:0000256" key="8">
    <source>
        <dbReference type="ARBA" id="ARBA00023239"/>
    </source>
</evidence>
<dbReference type="InterPro" id="IPR001148">
    <property type="entry name" value="CA_dom"/>
</dbReference>